<dbReference type="Proteomes" id="UP001556367">
    <property type="component" value="Unassembled WGS sequence"/>
</dbReference>
<dbReference type="InterPro" id="IPR000504">
    <property type="entry name" value="RRM_dom"/>
</dbReference>
<comment type="caution">
    <text evidence="3">The sequence shown here is derived from an EMBL/GenBank/DDBJ whole genome shotgun (WGS) entry which is preliminary data.</text>
</comment>
<reference evidence="4" key="1">
    <citation type="submission" date="2024-06" db="EMBL/GenBank/DDBJ databases">
        <title>Multi-omics analyses provide insights into the biosynthesis of the anticancer antibiotic pleurotin in Hohenbuehelia grisea.</title>
        <authorList>
            <person name="Weaver J.A."/>
            <person name="Alberti F."/>
        </authorList>
    </citation>
    <scope>NUCLEOTIDE SEQUENCE [LARGE SCALE GENOMIC DNA]</scope>
    <source>
        <strain evidence="4">T-177</strain>
    </source>
</reference>
<proteinExistence type="predicted"/>
<dbReference type="Pfam" id="PF00076">
    <property type="entry name" value="RRM_1"/>
    <property type="match status" value="2"/>
</dbReference>
<gene>
    <name evidence="3" type="ORF">HGRIS_001171</name>
</gene>
<dbReference type="InterPro" id="IPR035979">
    <property type="entry name" value="RBD_domain_sf"/>
</dbReference>
<dbReference type="InterPro" id="IPR012677">
    <property type="entry name" value="Nucleotide-bd_a/b_plait_sf"/>
</dbReference>
<dbReference type="EMBL" id="JASNQZ010000005">
    <property type="protein sequence ID" value="KAL0957369.1"/>
    <property type="molecule type" value="Genomic_DNA"/>
</dbReference>
<dbReference type="PROSITE" id="PS50102">
    <property type="entry name" value="RRM"/>
    <property type="match status" value="2"/>
</dbReference>
<name>A0ABR3JP29_9AGAR</name>
<feature type="domain" description="RRM" evidence="2">
    <location>
        <begin position="64"/>
        <end position="140"/>
    </location>
</feature>
<organism evidence="3 4">
    <name type="scientific">Hohenbuehelia grisea</name>
    <dbReference type="NCBI Taxonomy" id="104357"/>
    <lineage>
        <taxon>Eukaryota</taxon>
        <taxon>Fungi</taxon>
        <taxon>Dikarya</taxon>
        <taxon>Basidiomycota</taxon>
        <taxon>Agaricomycotina</taxon>
        <taxon>Agaricomycetes</taxon>
        <taxon>Agaricomycetidae</taxon>
        <taxon>Agaricales</taxon>
        <taxon>Pleurotineae</taxon>
        <taxon>Pleurotaceae</taxon>
        <taxon>Hohenbuehelia</taxon>
    </lineage>
</organism>
<evidence type="ECO:0000313" key="3">
    <source>
        <dbReference type="EMBL" id="KAL0957369.1"/>
    </source>
</evidence>
<dbReference type="SMART" id="SM00360">
    <property type="entry name" value="RRM"/>
    <property type="match status" value="2"/>
</dbReference>
<evidence type="ECO:0000313" key="4">
    <source>
        <dbReference type="Proteomes" id="UP001556367"/>
    </source>
</evidence>
<sequence>MASTAINQLNAVPQVLPCVDSPFATDSVPITSPSFGPAPTPPGFDSVPSMDKRSGGVLRPAASSSLHVGNLRLNVDEATLWAVFNEIGPVASIRLCRDAFTHFSLGYAYVNYFDVGHGEEALLKQPLIAGRSCRITTVRSKVFINNLAEWIDTKAIHDTFAAFGNILFSKVVTDENGKSKGYGFVCYETREAAKAAINSVNDSVLGGKRIKVAHHTSWKGGRSFLIELPESSLMSIII</sequence>
<dbReference type="PANTHER" id="PTHR15241">
    <property type="entry name" value="TRANSFORMER-2-RELATED"/>
    <property type="match status" value="1"/>
</dbReference>
<dbReference type="SUPFAM" id="SSF54928">
    <property type="entry name" value="RNA-binding domain, RBD"/>
    <property type="match status" value="1"/>
</dbReference>
<keyword evidence="4" id="KW-1185">Reference proteome</keyword>
<dbReference type="PANTHER" id="PTHR15241:SF304">
    <property type="entry name" value="RRM DOMAIN-CONTAINING PROTEIN"/>
    <property type="match status" value="1"/>
</dbReference>
<protein>
    <recommendedName>
        <fullName evidence="2">RRM domain-containing protein</fullName>
    </recommendedName>
</protein>
<evidence type="ECO:0000256" key="1">
    <source>
        <dbReference type="PROSITE-ProRule" id="PRU00176"/>
    </source>
</evidence>
<keyword evidence="1" id="KW-0694">RNA-binding</keyword>
<evidence type="ECO:0000259" key="2">
    <source>
        <dbReference type="PROSITE" id="PS50102"/>
    </source>
</evidence>
<accession>A0ABR3JP29</accession>
<feature type="domain" description="RRM" evidence="2">
    <location>
        <begin position="140"/>
        <end position="217"/>
    </location>
</feature>
<dbReference type="Gene3D" id="3.30.70.330">
    <property type="match status" value="2"/>
</dbReference>